<evidence type="ECO:0000313" key="1">
    <source>
        <dbReference type="EMBL" id="MEN3069067.1"/>
    </source>
</evidence>
<protein>
    <submittedName>
        <fullName evidence="1">Ferritin-like domain-containing protein</fullName>
    </submittedName>
</protein>
<name>A0ABU9Z009_9RHOO</name>
<dbReference type="InterPro" id="IPR007402">
    <property type="entry name" value="DUF455"/>
</dbReference>
<dbReference type="PANTHER" id="PTHR42782:SF4">
    <property type="entry name" value="DUF455 DOMAIN-CONTAINING PROTEIN"/>
    <property type="match status" value="1"/>
</dbReference>
<dbReference type="Pfam" id="PF04305">
    <property type="entry name" value="DUF455"/>
    <property type="match status" value="1"/>
</dbReference>
<sequence>MSLEAAALEALMTCDPAHKCRLTQALHAAWGAGRLQRSGLSAAGRIAVPGRPARPELVRPDAVPRRNGHTPQAQAALLHAIVHIEFNAINLALDCVLRFSAQGDLFVSQWLQVAKEESEHYSLLATRLATLGFAYGDFPAHNGLWEMAVKTDGDFLARMALVPRLLEARGLDATPPIQARLREMRDHESLAILDIILRDEIGHVAIGDHWFRAECAARGLQAEAEYLRLIDFFEAPPPRPPFNVPARLQAGFSEAELAVLASRQRRPLSTGG</sequence>
<dbReference type="CDD" id="cd00657">
    <property type="entry name" value="Ferritin_like"/>
    <property type="match status" value="1"/>
</dbReference>
<dbReference type="InterPro" id="IPR011197">
    <property type="entry name" value="UCP012318"/>
</dbReference>
<dbReference type="InterPro" id="IPR009078">
    <property type="entry name" value="Ferritin-like_SF"/>
</dbReference>
<dbReference type="EMBL" id="JBDIVE010000005">
    <property type="protein sequence ID" value="MEN3069067.1"/>
    <property type="molecule type" value="Genomic_DNA"/>
</dbReference>
<evidence type="ECO:0000313" key="2">
    <source>
        <dbReference type="Proteomes" id="UP001410394"/>
    </source>
</evidence>
<proteinExistence type="predicted"/>
<gene>
    <name evidence="1" type="ORF">ABDB84_11305</name>
</gene>
<dbReference type="RefSeq" id="WP_345919834.1">
    <property type="nucleotide sequence ID" value="NZ_JBDIVE010000005.1"/>
</dbReference>
<dbReference type="PIRSF" id="PIRSF012318">
    <property type="entry name" value="UCP012318"/>
    <property type="match status" value="1"/>
</dbReference>
<dbReference type="SUPFAM" id="SSF47240">
    <property type="entry name" value="Ferritin-like"/>
    <property type="match status" value="1"/>
</dbReference>
<dbReference type="Proteomes" id="UP001410394">
    <property type="component" value="Unassembled WGS sequence"/>
</dbReference>
<accession>A0ABU9Z009</accession>
<keyword evidence="2" id="KW-1185">Reference proteome</keyword>
<reference evidence="1 2" key="1">
    <citation type="journal article" date="2018" name="Int. J. Syst. Evol. Microbiol.">
        <title>Uliginosibacterium sediminicola sp. nov., isolated from freshwater sediment.</title>
        <authorList>
            <person name="Hwang W.M."/>
            <person name="Kim S.M."/>
            <person name="Kang K."/>
            <person name="Ahn T.Y."/>
        </authorList>
    </citation>
    <scope>NUCLEOTIDE SEQUENCE [LARGE SCALE GENOMIC DNA]</scope>
    <source>
        <strain evidence="1 2">M1-21</strain>
    </source>
</reference>
<comment type="caution">
    <text evidence="1">The sequence shown here is derived from an EMBL/GenBank/DDBJ whole genome shotgun (WGS) entry which is preliminary data.</text>
</comment>
<dbReference type="PANTHER" id="PTHR42782">
    <property type="entry name" value="SI:CH73-314G15.3"/>
    <property type="match status" value="1"/>
</dbReference>
<organism evidence="1 2">
    <name type="scientific">Uliginosibacterium sediminicola</name>
    <dbReference type="NCBI Taxonomy" id="2024550"/>
    <lineage>
        <taxon>Bacteria</taxon>
        <taxon>Pseudomonadati</taxon>
        <taxon>Pseudomonadota</taxon>
        <taxon>Betaproteobacteria</taxon>
        <taxon>Rhodocyclales</taxon>
        <taxon>Zoogloeaceae</taxon>
        <taxon>Uliginosibacterium</taxon>
    </lineage>
</organism>